<dbReference type="InterPro" id="IPR013882">
    <property type="entry name" value="Ctp1_C"/>
</dbReference>
<feature type="compositionally biased region" description="Low complexity" evidence="5">
    <location>
        <begin position="218"/>
        <end position="227"/>
    </location>
</feature>
<evidence type="ECO:0000256" key="3">
    <source>
        <dbReference type="ARBA" id="ARBA00023242"/>
    </source>
</evidence>
<reference evidence="7 8" key="1">
    <citation type="journal article" date="2015" name="BMC Genomics">
        <title>Gene expression during zombie ant biting behavior reflects the complexity underlying fungal parasitic behavioral manipulation.</title>
        <authorList>
            <person name="de Bekker C."/>
            <person name="Ohm R.A."/>
            <person name="Loreto R.G."/>
            <person name="Sebastian A."/>
            <person name="Albert I."/>
            <person name="Merrow M."/>
            <person name="Brachmann A."/>
            <person name="Hughes D.P."/>
        </authorList>
    </citation>
    <scope>NUCLEOTIDE SEQUENCE [LARGE SCALE GENOMIC DNA]</scope>
    <source>
        <strain evidence="7 8">SC16a</strain>
    </source>
</reference>
<keyword evidence="8" id="KW-1185">Reference proteome</keyword>
<feature type="domain" description="DNA endonuclease activator Ctp1 C-terminal" evidence="6">
    <location>
        <begin position="534"/>
        <end position="647"/>
    </location>
</feature>
<dbReference type="InterPro" id="IPR033316">
    <property type="entry name" value="RBBP8-like"/>
</dbReference>
<keyword evidence="4" id="KW-0175">Coiled coil</keyword>
<organism evidence="7 8">
    <name type="scientific">Ophiocordyceps unilateralis</name>
    <name type="common">Zombie-ant fungus</name>
    <name type="synonym">Torrubia unilateralis</name>
    <dbReference type="NCBI Taxonomy" id="268505"/>
    <lineage>
        <taxon>Eukaryota</taxon>
        <taxon>Fungi</taxon>
        <taxon>Dikarya</taxon>
        <taxon>Ascomycota</taxon>
        <taxon>Pezizomycotina</taxon>
        <taxon>Sordariomycetes</taxon>
        <taxon>Hypocreomycetidae</taxon>
        <taxon>Hypocreales</taxon>
        <taxon>Ophiocordycipitaceae</taxon>
        <taxon>Ophiocordyceps</taxon>
    </lineage>
</organism>
<name>A0A2A9PHI9_OPHUN</name>
<reference evidence="7 8" key="2">
    <citation type="journal article" date="2017" name="Sci. Rep.">
        <title>Ant-infecting Ophiocordyceps genomes reveal a high diversity of potential behavioral manipulation genes and a possible major role for enterotoxins.</title>
        <authorList>
            <person name="de Bekker C."/>
            <person name="Ohm R.A."/>
            <person name="Evans H.C."/>
            <person name="Brachmann A."/>
            <person name="Hughes D.P."/>
        </authorList>
    </citation>
    <scope>NUCLEOTIDE SEQUENCE [LARGE SCALE GENOMIC DNA]</scope>
    <source>
        <strain evidence="7 8">SC16a</strain>
    </source>
</reference>
<feature type="compositionally biased region" description="Basic and acidic residues" evidence="5">
    <location>
        <begin position="437"/>
        <end position="459"/>
    </location>
</feature>
<dbReference type="OrthoDB" id="5801062at2759"/>
<comment type="subcellular location">
    <subcellularLocation>
        <location evidence="1">Nucleus</location>
    </subcellularLocation>
</comment>
<dbReference type="STRING" id="268505.A0A2A9PHI9"/>
<feature type="region of interest" description="Disordered" evidence="5">
    <location>
        <begin position="400"/>
        <end position="511"/>
    </location>
</feature>
<dbReference type="EMBL" id="LAZP02000107">
    <property type="protein sequence ID" value="PFH60808.1"/>
    <property type="molecule type" value="Genomic_DNA"/>
</dbReference>
<dbReference type="PANTHER" id="PTHR15107">
    <property type="entry name" value="RETINOBLASTOMA BINDING PROTEIN 8"/>
    <property type="match status" value="1"/>
</dbReference>
<gene>
    <name evidence="7" type="ORF">XA68_10322</name>
</gene>
<evidence type="ECO:0000256" key="5">
    <source>
        <dbReference type="SAM" id="MobiDB-lite"/>
    </source>
</evidence>
<dbReference type="PANTHER" id="PTHR15107:SF0">
    <property type="entry name" value="DNA ENDONUCLEASE ACTIVATOR CTP1 C-TERMINAL DOMAIN-CONTAINING PROTEIN"/>
    <property type="match status" value="1"/>
</dbReference>
<feature type="coiled-coil region" evidence="4">
    <location>
        <begin position="92"/>
        <end position="119"/>
    </location>
</feature>
<evidence type="ECO:0000259" key="6">
    <source>
        <dbReference type="Pfam" id="PF08573"/>
    </source>
</evidence>
<evidence type="ECO:0000256" key="2">
    <source>
        <dbReference type="ARBA" id="ARBA00022763"/>
    </source>
</evidence>
<keyword evidence="3" id="KW-0539">Nucleus</keyword>
<dbReference type="AlphaFoldDB" id="A0A2A9PHI9"/>
<proteinExistence type="predicted"/>
<sequence length="682" mass="75001">MAAADGNFRQALHAALDRMCDQLSRNLDAERDKNNRFLGQLLRLVKSGESVEQLLEKQLSGSHHETMEQSAAALQMVQPQANPPSLDLFPASSAESNQLVALKAELSNLQRRFNALSANFSIAKEAIQERTSSRDKWVRHASYLEKIIADAEQKHGVKIIYSKSRAPAATPKEHGPSPAPIPDTRPDDFQDASAGNEQRSALDVPAESTQGDSEEEQQLPQLPRQQPCDVVSAQPASEHLSDIPVVVLERPVRKRRRNDSDPIAVKARVKAEPLDESSLISAIRSTSDTQQSLDLGDIAKKIVTPRKRKELAIPDSGYVSIASDPAIPLLKRFAVAATPGKPLYRTAHNRKGSVLTPLSVNVRAPAPDATDFKARRPRRGTAHAISAVAEDGDVYRAHSPIARKQGVSSASPSNKGRLDMLLNSPSPAVNGSVLGRSADRRHADPEPRLPIPQRRELPFEKSSAQKSHLRSGLAGPPAYATPNRARPAPQKDGTRPAPQKDGSAASSLRKKPLSELRLEDFKINPQANDGYNFAFTEVVRDKAERTCLPGCTDAHCCGKQFAALARSQRPDPPLTPAQRVQEQKLLEEYLGEAAHRLASMTGPERADLWVEAKAHELANKYGKHRQRFSRPQSPPGFWNADFPSTQELVLDRAEAARRERLVVAERHREATRPGGRWLFKDE</sequence>
<feature type="region of interest" description="Disordered" evidence="5">
    <location>
        <begin position="165"/>
        <end position="236"/>
    </location>
</feature>
<dbReference type="Proteomes" id="UP000037136">
    <property type="component" value="Unassembled WGS sequence"/>
</dbReference>
<evidence type="ECO:0000256" key="4">
    <source>
        <dbReference type="SAM" id="Coils"/>
    </source>
</evidence>
<dbReference type="Pfam" id="PF08573">
    <property type="entry name" value="SAE2"/>
    <property type="match status" value="1"/>
</dbReference>
<protein>
    <recommendedName>
        <fullName evidence="6">DNA endonuclease activator Ctp1 C-terminal domain-containing protein</fullName>
    </recommendedName>
</protein>
<keyword evidence="2" id="KW-0227">DNA damage</keyword>
<evidence type="ECO:0000256" key="1">
    <source>
        <dbReference type="ARBA" id="ARBA00004123"/>
    </source>
</evidence>
<accession>A0A2A9PHI9</accession>
<dbReference type="GO" id="GO:0005634">
    <property type="term" value="C:nucleus"/>
    <property type="evidence" value="ECO:0007669"/>
    <property type="project" value="UniProtKB-SubCell"/>
</dbReference>
<comment type="caution">
    <text evidence="7">The sequence shown here is derived from an EMBL/GenBank/DDBJ whole genome shotgun (WGS) entry which is preliminary data.</text>
</comment>
<evidence type="ECO:0000313" key="8">
    <source>
        <dbReference type="Proteomes" id="UP000037136"/>
    </source>
</evidence>
<dbReference type="GO" id="GO:0003684">
    <property type="term" value="F:damaged DNA binding"/>
    <property type="evidence" value="ECO:0007669"/>
    <property type="project" value="TreeGrafter"/>
</dbReference>
<dbReference type="GO" id="GO:0010792">
    <property type="term" value="P:DNA double-strand break processing involved in repair via single-strand annealing"/>
    <property type="evidence" value="ECO:0007669"/>
    <property type="project" value="TreeGrafter"/>
</dbReference>
<evidence type="ECO:0000313" key="7">
    <source>
        <dbReference type="EMBL" id="PFH60808.1"/>
    </source>
</evidence>